<evidence type="ECO:0000256" key="4">
    <source>
        <dbReference type="ARBA" id="ARBA00022692"/>
    </source>
</evidence>
<comment type="caution">
    <text evidence="9">The sequence shown here is derived from an EMBL/GenBank/DDBJ whole genome shotgun (WGS) entry which is preliminary data.</text>
</comment>
<evidence type="ECO:0000256" key="3">
    <source>
        <dbReference type="ARBA" id="ARBA00022679"/>
    </source>
</evidence>
<feature type="transmembrane region" description="Helical" evidence="7">
    <location>
        <begin position="450"/>
        <end position="471"/>
    </location>
</feature>
<evidence type="ECO:0000256" key="2">
    <source>
        <dbReference type="ARBA" id="ARBA00022475"/>
    </source>
</evidence>
<protein>
    <submittedName>
        <fullName evidence="9">Lysylphosphatidylglycerol synthetase family protein</fullName>
    </submittedName>
</protein>
<dbReference type="Pfam" id="PF03706">
    <property type="entry name" value="LPG_synthase_TM"/>
    <property type="match status" value="1"/>
</dbReference>
<dbReference type="PANTHER" id="PTHR34697:SF2">
    <property type="entry name" value="PHOSPHATIDYLGLYCEROL LYSYLTRANSFERASE"/>
    <property type="match status" value="1"/>
</dbReference>
<evidence type="ECO:0000256" key="5">
    <source>
        <dbReference type="ARBA" id="ARBA00022989"/>
    </source>
</evidence>
<evidence type="ECO:0000256" key="6">
    <source>
        <dbReference type="ARBA" id="ARBA00023136"/>
    </source>
</evidence>
<reference evidence="9 10" key="1">
    <citation type="journal article" date="2019" name="Environ. Microbiol.">
        <title>Species interactions and distinct microbial communities in high Arctic permafrost affected cryosols are associated with the CH4 and CO2 gas fluxes.</title>
        <authorList>
            <person name="Altshuler I."/>
            <person name="Hamel J."/>
            <person name="Turney S."/>
            <person name="Magnuson E."/>
            <person name="Levesque R."/>
            <person name="Greer C."/>
            <person name="Whyte L.G."/>
        </authorList>
    </citation>
    <scope>NUCLEOTIDE SEQUENCE [LARGE SCALE GENOMIC DNA]</scope>
    <source>
        <strain evidence="9 10">S9.3B</strain>
    </source>
</reference>
<dbReference type="InterPro" id="IPR051211">
    <property type="entry name" value="PG_lysyltransferase"/>
</dbReference>
<name>A0A502GF88_9PROT</name>
<keyword evidence="10" id="KW-1185">Reference proteome</keyword>
<feature type="domain" description="Phosphatidylglycerol lysyltransferase C-terminal" evidence="8">
    <location>
        <begin position="544"/>
        <end position="614"/>
    </location>
</feature>
<dbReference type="InterPro" id="IPR024320">
    <property type="entry name" value="LPG_synthase_C"/>
</dbReference>
<comment type="subcellular location">
    <subcellularLocation>
        <location evidence="1">Cell membrane</location>
        <topology evidence="1">Multi-pass membrane protein</topology>
    </subcellularLocation>
</comment>
<feature type="transmembrane region" description="Helical" evidence="7">
    <location>
        <begin position="126"/>
        <end position="147"/>
    </location>
</feature>
<accession>A0A502GF88</accession>
<evidence type="ECO:0000313" key="10">
    <source>
        <dbReference type="Proteomes" id="UP000317078"/>
    </source>
</evidence>
<feature type="transmembrane region" description="Helical" evidence="7">
    <location>
        <begin position="394"/>
        <end position="412"/>
    </location>
</feature>
<dbReference type="AlphaFoldDB" id="A0A502GF88"/>
<keyword evidence="2" id="KW-1003">Cell membrane</keyword>
<feature type="transmembrane region" description="Helical" evidence="7">
    <location>
        <begin position="50"/>
        <end position="67"/>
    </location>
</feature>
<feature type="transmembrane region" description="Helical" evidence="7">
    <location>
        <begin position="207"/>
        <end position="230"/>
    </location>
</feature>
<feature type="transmembrane region" description="Helical" evidence="7">
    <location>
        <begin position="418"/>
        <end position="438"/>
    </location>
</feature>
<dbReference type="OrthoDB" id="145485at2"/>
<keyword evidence="4 7" id="KW-0812">Transmembrane</keyword>
<evidence type="ECO:0000259" key="8">
    <source>
        <dbReference type="Pfam" id="PF09924"/>
    </source>
</evidence>
<feature type="transmembrane region" description="Helical" evidence="7">
    <location>
        <begin position="12"/>
        <end position="30"/>
    </location>
</feature>
<dbReference type="GO" id="GO:0055091">
    <property type="term" value="P:phospholipid homeostasis"/>
    <property type="evidence" value="ECO:0007669"/>
    <property type="project" value="TreeGrafter"/>
</dbReference>
<proteinExistence type="predicted"/>
<evidence type="ECO:0000256" key="7">
    <source>
        <dbReference type="SAM" id="Phobius"/>
    </source>
</evidence>
<feature type="transmembrane region" description="Helical" evidence="7">
    <location>
        <begin position="167"/>
        <end position="186"/>
    </location>
</feature>
<keyword evidence="3" id="KW-0808">Transferase</keyword>
<dbReference type="RefSeq" id="WP_140881482.1">
    <property type="nucleotide sequence ID" value="NZ_RCZP01000002.1"/>
</dbReference>
<sequence length="645" mass="68154">MSWALIRKHGPTVFGLILLVGALYVVQREFRSLSVADVGRALEATSQRQLWIAGGWTVLAYAVLTIYDRLGSVYAGKPISYLRTSLASFCAYTLAHNLGFAAVSGAAVRYRFYAAWGLTSVEIAKVIAFTSLTFGLGGFALGGLVLVLEPSVLPWVGEASGEVVPSWVAQVVGVAMWGIVGTYLVLSRRFPHFKAFGHQIDLPGFRMALAQVALASVDVAVTAAIFYWLLPEAPGLTFWKFLGIYIAAYTAGLAASVPGGLGVFDGFILLSLEPYLPSAQVVGAVLLFRLFYYVVPLFLAGGLFAAFELGQRRPAMGRLQVETRVTGALEVPVLAGLTGLGGVVLIFVGALPARGSDIAHWGGEWAALASQFAASVVGSLLLVVSYGMLRRLRLAWWAGLFLLANGVAILAIRGDPWWVAAAYLGTGLFLAAMGGAFYRDARLTGEPLTASRVFSLAAGVICGLTLATVAYHGRVSEAAWWEVVLLSGMPAPLRFGVGLSALLLLFAAFRLLRPARIHAEDYDESAQARLAALGARVPHHADGVVFADGGRAGFAFRRLEGIWVAEGDPAGAPDARISAIWRFRDLCDAAGVAPAFAGVGQGMQRAYEAAGMASVTLPDGRSMALSGDQDPQKVLRLLAAGGAGD</sequence>
<gene>
    <name evidence="9" type="ORF">EAH89_04115</name>
</gene>
<evidence type="ECO:0000256" key="1">
    <source>
        <dbReference type="ARBA" id="ARBA00004651"/>
    </source>
</evidence>
<dbReference type="Proteomes" id="UP000317078">
    <property type="component" value="Unassembled WGS sequence"/>
</dbReference>
<keyword evidence="6 7" id="KW-0472">Membrane</keyword>
<dbReference type="PANTHER" id="PTHR34697">
    <property type="entry name" value="PHOSPHATIDYLGLYCEROL LYSYLTRANSFERASE"/>
    <property type="match status" value="1"/>
</dbReference>
<keyword evidence="5 7" id="KW-1133">Transmembrane helix</keyword>
<dbReference type="EMBL" id="RCZP01000002">
    <property type="protein sequence ID" value="TPG60554.1"/>
    <property type="molecule type" value="Genomic_DNA"/>
</dbReference>
<dbReference type="InterPro" id="IPR022791">
    <property type="entry name" value="L-PG_synthase/AglD"/>
</dbReference>
<dbReference type="GO" id="GO:0016755">
    <property type="term" value="F:aminoacyltransferase activity"/>
    <property type="evidence" value="ECO:0007669"/>
    <property type="project" value="TreeGrafter"/>
</dbReference>
<feature type="transmembrane region" description="Helical" evidence="7">
    <location>
        <begin position="365"/>
        <end position="387"/>
    </location>
</feature>
<organism evidence="9 10">
    <name type="scientific">Muricoccus nepalensis</name>
    <dbReference type="NCBI Taxonomy" id="1854500"/>
    <lineage>
        <taxon>Bacteria</taxon>
        <taxon>Pseudomonadati</taxon>
        <taxon>Pseudomonadota</taxon>
        <taxon>Alphaproteobacteria</taxon>
        <taxon>Acetobacterales</taxon>
        <taxon>Roseomonadaceae</taxon>
        <taxon>Muricoccus</taxon>
    </lineage>
</organism>
<dbReference type="GO" id="GO:0005886">
    <property type="term" value="C:plasma membrane"/>
    <property type="evidence" value="ECO:0007669"/>
    <property type="project" value="UniProtKB-SubCell"/>
</dbReference>
<dbReference type="Pfam" id="PF09924">
    <property type="entry name" value="LPG_synthase_C"/>
    <property type="match status" value="1"/>
</dbReference>
<feature type="transmembrane region" description="Helical" evidence="7">
    <location>
        <begin position="291"/>
        <end position="310"/>
    </location>
</feature>
<evidence type="ECO:0000313" key="9">
    <source>
        <dbReference type="EMBL" id="TPG60554.1"/>
    </source>
</evidence>
<feature type="transmembrane region" description="Helical" evidence="7">
    <location>
        <begin position="491"/>
        <end position="512"/>
    </location>
</feature>
<feature type="transmembrane region" description="Helical" evidence="7">
    <location>
        <begin position="331"/>
        <end position="353"/>
    </location>
</feature>